<dbReference type="InterPro" id="IPR000668">
    <property type="entry name" value="Peptidase_C1A_C"/>
</dbReference>
<keyword evidence="4" id="KW-1185">Reference proteome</keyword>
<dbReference type="InterPro" id="IPR013128">
    <property type="entry name" value="Peptidase_C1A"/>
</dbReference>
<feature type="domain" description="Peptidase C1A papain C-terminal" evidence="2">
    <location>
        <begin position="33"/>
        <end position="263"/>
    </location>
</feature>
<comment type="caution">
    <text evidence="3">The sequence shown here is derived from an EMBL/GenBank/DDBJ whole genome shotgun (WGS) entry which is preliminary data.</text>
</comment>
<dbReference type="GO" id="GO:0006508">
    <property type="term" value="P:proteolysis"/>
    <property type="evidence" value="ECO:0007669"/>
    <property type="project" value="InterPro"/>
</dbReference>
<reference evidence="3 4" key="1">
    <citation type="journal article" date="2018" name="PLoS ONE">
        <title>The draft genome of Kipferlia bialata reveals reductive genome evolution in fornicate parasites.</title>
        <authorList>
            <person name="Tanifuji G."/>
            <person name="Takabayashi S."/>
            <person name="Kume K."/>
            <person name="Takagi M."/>
            <person name="Nakayama T."/>
            <person name="Kamikawa R."/>
            <person name="Inagaki Y."/>
            <person name="Hashimoto T."/>
        </authorList>
    </citation>
    <scope>NUCLEOTIDE SEQUENCE [LARGE SCALE GENOMIC DNA]</scope>
    <source>
        <strain evidence="3">NY0173</strain>
    </source>
</reference>
<dbReference type="Pfam" id="PF00112">
    <property type="entry name" value="Peptidase_C1"/>
    <property type="match status" value="1"/>
</dbReference>
<comment type="similarity">
    <text evidence="1">Belongs to the peptidase C1 family.</text>
</comment>
<dbReference type="OrthoDB" id="3789175at2759"/>
<gene>
    <name evidence="3" type="ORF">KIPB_011971</name>
</gene>
<dbReference type="PANTHER" id="PTHR12411">
    <property type="entry name" value="CYSTEINE PROTEASE FAMILY C1-RELATED"/>
    <property type="match status" value="1"/>
</dbReference>
<dbReference type="SUPFAM" id="SSF54001">
    <property type="entry name" value="Cysteine proteinases"/>
    <property type="match status" value="1"/>
</dbReference>
<dbReference type="InterPro" id="IPR025661">
    <property type="entry name" value="Pept_asp_AS"/>
</dbReference>
<organism evidence="3 4">
    <name type="scientific">Kipferlia bialata</name>
    <dbReference type="NCBI Taxonomy" id="797122"/>
    <lineage>
        <taxon>Eukaryota</taxon>
        <taxon>Metamonada</taxon>
        <taxon>Carpediemonas-like organisms</taxon>
        <taxon>Kipferlia</taxon>
    </lineage>
</organism>
<dbReference type="GO" id="GO:0008234">
    <property type="term" value="F:cysteine-type peptidase activity"/>
    <property type="evidence" value="ECO:0007669"/>
    <property type="project" value="InterPro"/>
</dbReference>
<name>A0A9K3GNK4_9EUKA</name>
<dbReference type="Proteomes" id="UP000265618">
    <property type="component" value="Unassembled WGS sequence"/>
</dbReference>
<dbReference type="AlphaFoldDB" id="A0A9K3GNK4"/>
<dbReference type="Gene3D" id="3.90.70.10">
    <property type="entry name" value="Cysteine proteinases"/>
    <property type="match status" value="1"/>
</dbReference>
<protein>
    <submittedName>
        <fullName evidence="3">Peptidase C1A</fullName>
    </submittedName>
</protein>
<proteinExistence type="inferred from homology"/>
<evidence type="ECO:0000256" key="1">
    <source>
        <dbReference type="ARBA" id="ARBA00008455"/>
    </source>
</evidence>
<dbReference type="PROSITE" id="PS00640">
    <property type="entry name" value="THIOL_PROTEASE_ASN"/>
    <property type="match status" value="1"/>
</dbReference>
<evidence type="ECO:0000313" key="4">
    <source>
        <dbReference type="Proteomes" id="UP000265618"/>
    </source>
</evidence>
<dbReference type="InterPro" id="IPR000169">
    <property type="entry name" value="Pept_cys_AS"/>
</dbReference>
<dbReference type="PROSITE" id="PS00139">
    <property type="entry name" value="THIOL_PROTEASE_CYS"/>
    <property type="match status" value="1"/>
</dbReference>
<dbReference type="InterPro" id="IPR038765">
    <property type="entry name" value="Papain-like_cys_pep_sf"/>
</dbReference>
<dbReference type="PRINTS" id="PR00705">
    <property type="entry name" value="PAPAIN"/>
</dbReference>
<evidence type="ECO:0000313" key="3">
    <source>
        <dbReference type="EMBL" id="GIQ89487.1"/>
    </source>
</evidence>
<dbReference type="EMBL" id="BDIP01005097">
    <property type="protein sequence ID" value="GIQ89487.1"/>
    <property type="molecule type" value="Genomic_DNA"/>
</dbReference>
<accession>A0A9K3GNK4</accession>
<evidence type="ECO:0000259" key="2">
    <source>
        <dbReference type="SMART" id="SM00645"/>
    </source>
</evidence>
<sequence length="267" mass="29267">MDRVRADRVRADRVMGPQHRSLPIDWAKVWQEYPAALDWRDIDGVSYVPTIRDQAGCGSCYAFAGIGILEMSLRIQSNNAQAVDLSEQNVVSCSHYDQGCGGGFTYLVERYTHDFGVVAEAETPYLAEDAACVPTPNARRYRAAEYGYVGGYRGNCSVDGMLSALSEGPIAISVYVDDAFRAYDGTSLFRGDSLLSGDTDSPVPLGRTNHAVILVGWGYDEEEDSPFWILRNSWGADWGIGGYMKVLMGENVNGVESKAAYVRALVE</sequence>
<dbReference type="SMART" id="SM00645">
    <property type="entry name" value="Pept_C1"/>
    <property type="match status" value="1"/>
</dbReference>